<protein>
    <submittedName>
        <fullName evidence="2">Uncharacterized protein</fullName>
    </submittedName>
</protein>
<reference evidence="2 3" key="1">
    <citation type="submission" date="2018-11" db="EMBL/GenBank/DDBJ databases">
        <authorList>
            <consortium name="Pathogen Informatics"/>
        </authorList>
    </citation>
    <scope>NUCLEOTIDE SEQUENCE [LARGE SCALE GENOMIC DNA]</scope>
</reference>
<keyword evidence="3" id="KW-1185">Reference proteome</keyword>
<keyword evidence="1" id="KW-0812">Transmembrane</keyword>
<dbReference type="OrthoDB" id="6510177at2759"/>
<accession>A0A3P6SB18</accession>
<dbReference type="EMBL" id="UYRV01021358">
    <property type="protein sequence ID" value="VDK69357.1"/>
    <property type="molecule type" value="Genomic_DNA"/>
</dbReference>
<dbReference type="Proteomes" id="UP000271889">
    <property type="component" value="Unassembled WGS sequence"/>
</dbReference>
<feature type="transmembrane region" description="Helical" evidence="1">
    <location>
        <begin position="152"/>
        <end position="171"/>
    </location>
</feature>
<organism evidence="2 3">
    <name type="scientific">Cylicostephanus goldi</name>
    <name type="common">Nematode worm</name>
    <dbReference type="NCBI Taxonomy" id="71465"/>
    <lineage>
        <taxon>Eukaryota</taxon>
        <taxon>Metazoa</taxon>
        <taxon>Ecdysozoa</taxon>
        <taxon>Nematoda</taxon>
        <taxon>Chromadorea</taxon>
        <taxon>Rhabditida</taxon>
        <taxon>Rhabditina</taxon>
        <taxon>Rhabditomorpha</taxon>
        <taxon>Strongyloidea</taxon>
        <taxon>Strongylidae</taxon>
        <taxon>Cylicostephanus</taxon>
    </lineage>
</organism>
<evidence type="ECO:0000313" key="2">
    <source>
        <dbReference type="EMBL" id="VDK69357.1"/>
    </source>
</evidence>
<keyword evidence="1" id="KW-0472">Membrane</keyword>
<proteinExistence type="predicted"/>
<gene>
    <name evidence="2" type="ORF">CGOC_LOCUS6508</name>
</gene>
<evidence type="ECO:0000313" key="3">
    <source>
        <dbReference type="Proteomes" id="UP000271889"/>
    </source>
</evidence>
<dbReference type="AlphaFoldDB" id="A0A3P6SB18"/>
<sequence>MYDADLGRNQSFDEFCRGFCMANEPVRQYFVSIDIPTFLLPIFKISIGSFFQNGMRILAANTSFELDNRIDLAYPTSEMFYKAFSLLPNFFGIELEEDGRTLKSVGLIALIFRAEKHRSWTTTMVKEWELQVQTYFEKLVSNLKIFAFDRRLYFHAIFFYGFRSSCFFFKLQSFLLPYFHSN</sequence>
<name>A0A3P6SB18_CYLGO</name>
<keyword evidence="1" id="KW-1133">Transmembrane helix</keyword>
<evidence type="ECO:0000256" key="1">
    <source>
        <dbReference type="SAM" id="Phobius"/>
    </source>
</evidence>